<feature type="binding site" evidence="7">
    <location>
        <position position="83"/>
    </location>
    <ligand>
        <name>substrate</name>
    </ligand>
</feature>
<dbReference type="GO" id="GO:0009073">
    <property type="term" value="P:aromatic amino acid family biosynthetic process"/>
    <property type="evidence" value="ECO:0007669"/>
    <property type="project" value="UniProtKB-KW"/>
</dbReference>
<dbReference type="KEGG" id="svp:Pan189_24950"/>
<reference evidence="8 9" key="1">
    <citation type="submission" date="2019-02" db="EMBL/GenBank/DDBJ databases">
        <title>Deep-cultivation of Planctomycetes and their phenomic and genomic characterization uncovers novel biology.</title>
        <authorList>
            <person name="Wiegand S."/>
            <person name="Jogler M."/>
            <person name="Boedeker C."/>
            <person name="Pinto D."/>
            <person name="Vollmers J."/>
            <person name="Rivas-Marin E."/>
            <person name="Kohn T."/>
            <person name="Peeters S.H."/>
            <person name="Heuer A."/>
            <person name="Rast P."/>
            <person name="Oberbeckmann S."/>
            <person name="Bunk B."/>
            <person name="Jeske O."/>
            <person name="Meyerdierks A."/>
            <person name="Storesund J.E."/>
            <person name="Kallscheuer N."/>
            <person name="Luecker S."/>
            <person name="Lage O.M."/>
            <person name="Pohl T."/>
            <person name="Merkel B.J."/>
            <person name="Hornburger P."/>
            <person name="Mueller R.-W."/>
            <person name="Bruemmer F."/>
            <person name="Labrenz M."/>
            <person name="Spormann A.M."/>
            <person name="Op den Camp H."/>
            <person name="Overmann J."/>
            <person name="Amann R."/>
            <person name="Jetten M.S.M."/>
            <person name="Mascher T."/>
            <person name="Medema M.H."/>
            <person name="Devos D.P."/>
            <person name="Kaster A.-K."/>
            <person name="Ovreas L."/>
            <person name="Rohde M."/>
            <person name="Galperin M.Y."/>
            <person name="Jogler C."/>
        </authorList>
    </citation>
    <scope>NUCLEOTIDE SEQUENCE [LARGE SCALE GENOMIC DNA]</scope>
    <source>
        <strain evidence="8 9">Pan189</strain>
    </source>
</reference>
<comment type="caution">
    <text evidence="7">Lacks conserved residue(s) required for the propagation of feature annotation.</text>
</comment>
<comment type="cofactor">
    <cofactor evidence="7">
        <name>Mg(2+)</name>
        <dbReference type="ChEBI" id="CHEBI:18420"/>
    </cofactor>
    <text evidence="7">Binds 1 Mg(2+) ion per subunit.</text>
</comment>
<keyword evidence="6 7" id="KW-0057">Aromatic amino acid biosynthesis</keyword>
<evidence type="ECO:0000256" key="7">
    <source>
        <dbReference type="HAMAP-Rule" id="MF_00109"/>
    </source>
</evidence>
<evidence type="ECO:0000313" key="8">
    <source>
        <dbReference type="EMBL" id="QDT38105.1"/>
    </source>
</evidence>
<dbReference type="GO" id="GO:0005829">
    <property type="term" value="C:cytosol"/>
    <property type="evidence" value="ECO:0007669"/>
    <property type="project" value="TreeGrafter"/>
</dbReference>
<dbReference type="SUPFAM" id="SSF52540">
    <property type="entry name" value="P-loop containing nucleoside triphosphate hydrolases"/>
    <property type="match status" value="1"/>
</dbReference>
<dbReference type="EC" id="2.7.1.71" evidence="7"/>
<comment type="pathway">
    <text evidence="7">Metabolic intermediate biosynthesis; chorismate biosynthesis; chorismate from D-erythrose 4-phosphate and phosphoenolpyruvate: step 5/7.</text>
</comment>
<evidence type="ECO:0000256" key="3">
    <source>
        <dbReference type="ARBA" id="ARBA00022741"/>
    </source>
</evidence>
<dbReference type="AlphaFoldDB" id="A0A517R2J5"/>
<evidence type="ECO:0000256" key="6">
    <source>
        <dbReference type="ARBA" id="ARBA00023141"/>
    </source>
</evidence>
<dbReference type="Gene3D" id="3.40.50.300">
    <property type="entry name" value="P-loop containing nucleotide triphosphate hydrolases"/>
    <property type="match status" value="1"/>
</dbReference>
<dbReference type="EMBL" id="CP036268">
    <property type="protein sequence ID" value="QDT38105.1"/>
    <property type="molecule type" value="Genomic_DNA"/>
</dbReference>
<comment type="subcellular location">
    <subcellularLocation>
        <location evidence="7">Cytoplasm</location>
    </subcellularLocation>
</comment>
<proteinExistence type="inferred from homology"/>
<dbReference type="OrthoDB" id="9800332at2"/>
<dbReference type="PRINTS" id="PR01100">
    <property type="entry name" value="SHIKIMTKNASE"/>
</dbReference>
<gene>
    <name evidence="8" type="primary">aroK_1</name>
    <name evidence="7" type="synonym">aroK</name>
    <name evidence="8" type="ORF">Pan189_24950</name>
</gene>
<name>A0A517R2J5_9PLAN</name>
<feature type="binding site" evidence="7">
    <location>
        <position position="144"/>
    </location>
    <ligand>
        <name>substrate</name>
    </ligand>
</feature>
<keyword evidence="2 7" id="KW-0808">Transferase</keyword>
<sequence>MNETPGVITLIGYRGSGKSSIAPLLATRLGWTSVDADAEIERRAERSISQIFELEGESTFRELERQVMRDLLKSSAIIVAAGGGAAINDETRAEMKAAGEVVYLSATVDVLAGRIAGDESSPDRRPNLTGTGGRVEIVRMLSLREPIYRQAASLTVDVDELSPDQIADRIEMFLRKRRAVWFNA</sequence>
<comment type="function">
    <text evidence="7">Catalyzes the specific phosphorylation of the 3-hydroxyl group of shikimic acid using ATP as a cosubstrate.</text>
</comment>
<keyword evidence="7" id="KW-0479">Metal-binding</keyword>
<evidence type="ECO:0000256" key="5">
    <source>
        <dbReference type="ARBA" id="ARBA00022840"/>
    </source>
</evidence>
<dbReference type="GO" id="GO:0000287">
    <property type="term" value="F:magnesium ion binding"/>
    <property type="evidence" value="ECO:0007669"/>
    <property type="project" value="UniProtKB-UniRule"/>
</dbReference>
<dbReference type="GO" id="GO:0005524">
    <property type="term" value="F:ATP binding"/>
    <property type="evidence" value="ECO:0007669"/>
    <property type="project" value="UniProtKB-UniRule"/>
</dbReference>
<keyword evidence="3 7" id="KW-0547">Nucleotide-binding</keyword>
<dbReference type="CDD" id="cd00464">
    <property type="entry name" value="SK"/>
    <property type="match status" value="1"/>
</dbReference>
<dbReference type="PANTHER" id="PTHR21087:SF16">
    <property type="entry name" value="SHIKIMATE KINASE 1, CHLOROPLASTIC"/>
    <property type="match status" value="1"/>
</dbReference>
<dbReference type="HAMAP" id="MF_00109">
    <property type="entry name" value="Shikimate_kinase"/>
    <property type="match status" value="1"/>
</dbReference>
<feature type="binding site" evidence="7">
    <location>
        <position position="125"/>
    </location>
    <ligand>
        <name>ATP</name>
        <dbReference type="ChEBI" id="CHEBI:30616"/>
    </ligand>
</feature>
<organism evidence="8 9">
    <name type="scientific">Stratiformator vulcanicus</name>
    <dbReference type="NCBI Taxonomy" id="2527980"/>
    <lineage>
        <taxon>Bacteria</taxon>
        <taxon>Pseudomonadati</taxon>
        <taxon>Planctomycetota</taxon>
        <taxon>Planctomycetia</taxon>
        <taxon>Planctomycetales</taxon>
        <taxon>Planctomycetaceae</taxon>
        <taxon>Stratiformator</taxon>
    </lineage>
</organism>
<dbReference type="InterPro" id="IPR031322">
    <property type="entry name" value="Shikimate/glucono_kinase"/>
</dbReference>
<feature type="binding site" evidence="7">
    <location>
        <position position="19"/>
    </location>
    <ligand>
        <name>Mg(2+)</name>
        <dbReference type="ChEBI" id="CHEBI:18420"/>
    </ligand>
</feature>
<dbReference type="Proteomes" id="UP000317318">
    <property type="component" value="Chromosome"/>
</dbReference>
<accession>A0A517R2J5</accession>
<dbReference type="InterPro" id="IPR000623">
    <property type="entry name" value="Shikimate_kinase/TSH1"/>
</dbReference>
<keyword evidence="7" id="KW-0963">Cytoplasm</keyword>
<dbReference type="PANTHER" id="PTHR21087">
    <property type="entry name" value="SHIKIMATE KINASE"/>
    <property type="match status" value="1"/>
</dbReference>
<keyword evidence="7" id="KW-0460">Magnesium</keyword>
<dbReference type="InterPro" id="IPR027417">
    <property type="entry name" value="P-loop_NTPase"/>
</dbReference>
<keyword evidence="9" id="KW-1185">Reference proteome</keyword>
<dbReference type="GO" id="GO:0004765">
    <property type="term" value="F:shikimate kinase activity"/>
    <property type="evidence" value="ECO:0007669"/>
    <property type="project" value="UniProtKB-UniRule"/>
</dbReference>
<feature type="binding site" evidence="7">
    <location>
        <position position="61"/>
    </location>
    <ligand>
        <name>substrate</name>
    </ligand>
</feature>
<comment type="subunit">
    <text evidence="7">Monomer.</text>
</comment>
<keyword evidence="5 7" id="KW-0067">ATP-binding</keyword>
<evidence type="ECO:0000256" key="1">
    <source>
        <dbReference type="ARBA" id="ARBA00022605"/>
    </source>
</evidence>
<evidence type="ECO:0000256" key="2">
    <source>
        <dbReference type="ARBA" id="ARBA00022679"/>
    </source>
</evidence>
<dbReference type="RefSeq" id="WP_145364154.1">
    <property type="nucleotide sequence ID" value="NZ_CP036268.1"/>
</dbReference>
<keyword evidence="4 7" id="KW-0418">Kinase</keyword>
<dbReference type="Pfam" id="PF01202">
    <property type="entry name" value="SKI"/>
    <property type="match status" value="1"/>
</dbReference>
<comment type="similarity">
    <text evidence="7">Belongs to the shikimate kinase family.</text>
</comment>
<dbReference type="UniPathway" id="UPA00053">
    <property type="reaction ID" value="UER00088"/>
</dbReference>
<evidence type="ECO:0000313" key="9">
    <source>
        <dbReference type="Proteomes" id="UP000317318"/>
    </source>
</evidence>
<dbReference type="GO" id="GO:0008652">
    <property type="term" value="P:amino acid biosynthetic process"/>
    <property type="evidence" value="ECO:0007669"/>
    <property type="project" value="UniProtKB-KW"/>
</dbReference>
<keyword evidence="1 7" id="KW-0028">Amino-acid biosynthesis</keyword>
<evidence type="ECO:0000256" key="4">
    <source>
        <dbReference type="ARBA" id="ARBA00022777"/>
    </source>
</evidence>
<comment type="catalytic activity">
    <reaction evidence="7">
        <text>shikimate + ATP = 3-phosphoshikimate + ADP + H(+)</text>
        <dbReference type="Rhea" id="RHEA:13121"/>
        <dbReference type="ChEBI" id="CHEBI:15378"/>
        <dbReference type="ChEBI" id="CHEBI:30616"/>
        <dbReference type="ChEBI" id="CHEBI:36208"/>
        <dbReference type="ChEBI" id="CHEBI:145989"/>
        <dbReference type="ChEBI" id="CHEBI:456216"/>
        <dbReference type="EC" id="2.7.1.71"/>
    </reaction>
</comment>
<feature type="binding site" evidence="7">
    <location>
        <position position="37"/>
    </location>
    <ligand>
        <name>substrate</name>
    </ligand>
</feature>
<feature type="binding site" evidence="7">
    <location>
        <begin position="15"/>
        <end position="20"/>
    </location>
    <ligand>
        <name>ATP</name>
        <dbReference type="ChEBI" id="CHEBI:30616"/>
    </ligand>
</feature>
<protein>
    <recommendedName>
        <fullName evidence="7">Shikimate kinase</fullName>
        <shortName evidence="7">SK</shortName>
        <ecNumber evidence="7">2.7.1.71</ecNumber>
    </recommendedName>
</protein>
<dbReference type="GO" id="GO:0009423">
    <property type="term" value="P:chorismate biosynthetic process"/>
    <property type="evidence" value="ECO:0007669"/>
    <property type="project" value="UniProtKB-UniRule"/>
</dbReference>